<gene>
    <name evidence="5" type="ORF">LTR16_001831</name>
</gene>
<dbReference type="PANTHER" id="PTHR21000">
    <property type="entry name" value="DIHYDROXY-ACID DEHYDRATASE DAD"/>
    <property type="match status" value="1"/>
</dbReference>
<comment type="similarity">
    <text evidence="1">Belongs to the IlvD/Edd family.</text>
</comment>
<dbReference type="Pfam" id="PF00920">
    <property type="entry name" value="ILVD_EDD_N"/>
    <property type="match status" value="1"/>
</dbReference>
<keyword evidence="6" id="KW-1185">Reference proteome</keyword>
<feature type="compositionally biased region" description="Basic and acidic residues" evidence="3">
    <location>
        <begin position="8"/>
        <end position="32"/>
    </location>
</feature>
<accession>A0ABR0M890</accession>
<dbReference type="Proteomes" id="UP001357485">
    <property type="component" value="Unassembled WGS sequence"/>
</dbReference>
<dbReference type="InterPro" id="IPR037237">
    <property type="entry name" value="IlvD/EDD_N"/>
</dbReference>
<evidence type="ECO:0000256" key="3">
    <source>
        <dbReference type="SAM" id="MobiDB-lite"/>
    </source>
</evidence>
<protein>
    <recommendedName>
        <fullName evidence="4">Dihydroxy-acid/6-phosphogluconate dehydratase N-terminal domain-containing protein</fullName>
    </recommendedName>
</protein>
<comment type="caution">
    <text evidence="5">The sequence shown here is derived from an EMBL/GenBank/DDBJ whole genome shotgun (WGS) entry which is preliminary data.</text>
</comment>
<dbReference type="SUPFAM" id="SSF143975">
    <property type="entry name" value="IlvD/EDD N-terminal domain-like"/>
    <property type="match status" value="1"/>
</dbReference>
<dbReference type="PANTHER" id="PTHR21000:SF13">
    <property type="entry name" value="DIHYDROXY-ACID DEHYDRATASE"/>
    <property type="match status" value="1"/>
</dbReference>
<proteinExistence type="inferred from homology"/>
<reference evidence="5 6" key="1">
    <citation type="submission" date="2023-08" db="EMBL/GenBank/DDBJ databases">
        <title>Black Yeasts Isolated from many extreme environments.</title>
        <authorList>
            <person name="Coleine C."/>
            <person name="Stajich J.E."/>
            <person name="Selbmann L."/>
        </authorList>
    </citation>
    <scope>NUCLEOTIDE SEQUENCE [LARGE SCALE GENOMIC DNA]</scope>
    <source>
        <strain evidence="5 6">CCFEE 536</strain>
    </source>
</reference>
<evidence type="ECO:0000313" key="5">
    <source>
        <dbReference type="EMBL" id="KAK5292470.1"/>
    </source>
</evidence>
<feature type="domain" description="Dihydroxy-acid/6-phosphogluconate dehydratase N-terminal" evidence="4">
    <location>
        <begin position="70"/>
        <end position="122"/>
    </location>
</feature>
<feature type="non-terminal residue" evidence="5">
    <location>
        <position position="123"/>
    </location>
</feature>
<keyword evidence="2" id="KW-0456">Lyase</keyword>
<dbReference type="InterPro" id="IPR000581">
    <property type="entry name" value="ILV_EDD_N"/>
</dbReference>
<evidence type="ECO:0000259" key="4">
    <source>
        <dbReference type="Pfam" id="PF00920"/>
    </source>
</evidence>
<feature type="region of interest" description="Disordered" evidence="3">
    <location>
        <begin position="1"/>
        <end position="34"/>
    </location>
</feature>
<organism evidence="5 6">
    <name type="scientific">Cryomyces antarcticus</name>
    <dbReference type="NCBI Taxonomy" id="329879"/>
    <lineage>
        <taxon>Eukaryota</taxon>
        <taxon>Fungi</taxon>
        <taxon>Dikarya</taxon>
        <taxon>Ascomycota</taxon>
        <taxon>Pezizomycotina</taxon>
        <taxon>Dothideomycetes</taxon>
        <taxon>Dothideomycetes incertae sedis</taxon>
        <taxon>Cryomyces</taxon>
    </lineage>
</organism>
<dbReference type="EMBL" id="JAVRRA010000116">
    <property type="protein sequence ID" value="KAK5292470.1"/>
    <property type="molecule type" value="Genomic_DNA"/>
</dbReference>
<evidence type="ECO:0000256" key="1">
    <source>
        <dbReference type="ARBA" id="ARBA00006486"/>
    </source>
</evidence>
<name>A0ABR0M890_9PEZI</name>
<dbReference type="InterPro" id="IPR050165">
    <property type="entry name" value="DHAD_IlvD/Edd"/>
</dbReference>
<evidence type="ECO:0000313" key="6">
    <source>
        <dbReference type="Proteomes" id="UP001357485"/>
    </source>
</evidence>
<sequence>MDPSNIDKMSESEEPRFLDFPHLPDDATRDGKPVLNKYSSTITKDHDFPGAQAMLYAAGVPDKETMKTAPHVGIASVWWEGNPCNMHLLDLAKVVKDAVKKQGMLAWQYNTIGVSDAITMGGE</sequence>
<evidence type="ECO:0000256" key="2">
    <source>
        <dbReference type="ARBA" id="ARBA00023239"/>
    </source>
</evidence>